<evidence type="ECO:0000256" key="1">
    <source>
        <dbReference type="ARBA" id="ARBA00004651"/>
    </source>
</evidence>
<feature type="domain" description="Major facilitator superfamily (MFS) profile" evidence="6">
    <location>
        <begin position="1"/>
        <end position="435"/>
    </location>
</feature>
<evidence type="ECO:0000256" key="4">
    <source>
        <dbReference type="ARBA" id="ARBA00023136"/>
    </source>
</evidence>
<dbReference type="Pfam" id="PF07690">
    <property type="entry name" value="MFS_1"/>
    <property type="match status" value="1"/>
</dbReference>
<reference evidence="7 8" key="1">
    <citation type="submission" date="2021-01" db="EMBL/GenBank/DDBJ databases">
        <title>Streptomyces acididurans sp. nov., isolated from a peat swamp forest soil.</title>
        <authorList>
            <person name="Chantavorakit T."/>
            <person name="Duangmal K."/>
        </authorList>
    </citation>
    <scope>NUCLEOTIDE SEQUENCE [LARGE SCALE GENOMIC DNA]</scope>
    <source>
        <strain evidence="7 8">KK5PA1</strain>
    </source>
</reference>
<keyword evidence="8" id="KW-1185">Reference proteome</keyword>
<dbReference type="EMBL" id="JADKYB010000009">
    <property type="protein sequence ID" value="MBM9506520.1"/>
    <property type="molecule type" value="Genomic_DNA"/>
</dbReference>
<proteinExistence type="predicted"/>
<feature type="transmembrane region" description="Helical" evidence="5">
    <location>
        <begin position="173"/>
        <end position="191"/>
    </location>
</feature>
<feature type="transmembrane region" description="Helical" evidence="5">
    <location>
        <begin position="141"/>
        <end position="161"/>
    </location>
</feature>
<dbReference type="PANTHER" id="PTHR23501">
    <property type="entry name" value="MAJOR FACILITATOR SUPERFAMILY"/>
    <property type="match status" value="1"/>
</dbReference>
<comment type="subcellular location">
    <subcellularLocation>
        <location evidence="1">Cell membrane</location>
        <topology evidence="1">Multi-pass membrane protein</topology>
    </subcellularLocation>
</comment>
<feature type="transmembrane region" description="Helical" evidence="5">
    <location>
        <begin position="337"/>
        <end position="360"/>
    </location>
</feature>
<dbReference type="InterPro" id="IPR020846">
    <property type="entry name" value="MFS_dom"/>
</dbReference>
<comment type="caution">
    <text evidence="7">The sequence shown here is derived from an EMBL/GenBank/DDBJ whole genome shotgun (WGS) entry which is preliminary data.</text>
</comment>
<accession>A0ABS2TT54</accession>
<gene>
    <name evidence="7" type="ORF">ITX44_18560</name>
</gene>
<feature type="transmembrane region" description="Helical" evidence="5">
    <location>
        <begin position="111"/>
        <end position="135"/>
    </location>
</feature>
<keyword evidence="3 5" id="KW-1133">Transmembrane helix</keyword>
<evidence type="ECO:0000313" key="7">
    <source>
        <dbReference type="EMBL" id="MBM9506520.1"/>
    </source>
</evidence>
<dbReference type="Gene3D" id="1.20.1250.20">
    <property type="entry name" value="MFS general substrate transporter like domains"/>
    <property type="match status" value="1"/>
</dbReference>
<keyword evidence="4 5" id="KW-0472">Membrane</keyword>
<organism evidence="7 8">
    <name type="scientific">Actinacidiphila acididurans</name>
    <dbReference type="NCBI Taxonomy" id="2784346"/>
    <lineage>
        <taxon>Bacteria</taxon>
        <taxon>Bacillati</taxon>
        <taxon>Actinomycetota</taxon>
        <taxon>Actinomycetes</taxon>
        <taxon>Kitasatosporales</taxon>
        <taxon>Streptomycetaceae</taxon>
        <taxon>Actinacidiphila</taxon>
    </lineage>
</organism>
<keyword evidence="2 5" id="KW-0812">Transmembrane</keyword>
<dbReference type="Proteomes" id="UP000749040">
    <property type="component" value="Unassembled WGS sequence"/>
</dbReference>
<feature type="transmembrane region" description="Helical" evidence="5">
    <location>
        <begin position="239"/>
        <end position="261"/>
    </location>
</feature>
<feature type="transmembrane region" description="Helical" evidence="5">
    <location>
        <begin position="273"/>
        <end position="301"/>
    </location>
</feature>
<feature type="transmembrane region" description="Helical" evidence="5">
    <location>
        <begin position="79"/>
        <end position="99"/>
    </location>
</feature>
<dbReference type="SUPFAM" id="SSF103473">
    <property type="entry name" value="MFS general substrate transporter"/>
    <property type="match status" value="1"/>
</dbReference>
<dbReference type="InterPro" id="IPR011701">
    <property type="entry name" value="MFS"/>
</dbReference>
<dbReference type="PANTHER" id="PTHR23501:SF197">
    <property type="entry name" value="COMD"/>
    <property type="match status" value="1"/>
</dbReference>
<feature type="transmembrane region" description="Helical" evidence="5">
    <location>
        <begin position="412"/>
        <end position="431"/>
    </location>
</feature>
<dbReference type="InterPro" id="IPR036259">
    <property type="entry name" value="MFS_trans_sf"/>
</dbReference>
<feature type="transmembrane region" description="Helical" evidence="5">
    <location>
        <begin position="20"/>
        <end position="42"/>
    </location>
</feature>
<dbReference type="PRINTS" id="PR01035">
    <property type="entry name" value="TCRTETA"/>
</dbReference>
<feature type="transmembrane region" description="Helical" evidence="5">
    <location>
        <begin position="54"/>
        <end position="73"/>
    </location>
</feature>
<evidence type="ECO:0000256" key="5">
    <source>
        <dbReference type="SAM" id="Phobius"/>
    </source>
</evidence>
<name>A0ABS2TT54_9ACTN</name>
<evidence type="ECO:0000259" key="6">
    <source>
        <dbReference type="PROSITE" id="PS50850"/>
    </source>
</evidence>
<evidence type="ECO:0000256" key="2">
    <source>
        <dbReference type="ARBA" id="ARBA00022692"/>
    </source>
</evidence>
<feature type="transmembrane region" description="Helical" evidence="5">
    <location>
        <begin position="197"/>
        <end position="219"/>
    </location>
</feature>
<dbReference type="InterPro" id="IPR001958">
    <property type="entry name" value="Tet-R_TetA/multi-R_MdtG-like"/>
</dbReference>
<evidence type="ECO:0000256" key="3">
    <source>
        <dbReference type="ARBA" id="ARBA00022989"/>
    </source>
</evidence>
<dbReference type="PROSITE" id="PS50850">
    <property type="entry name" value="MFS"/>
    <property type="match status" value="1"/>
</dbReference>
<dbReference type="CDD" id="cd17504">
    <property type="entry name" value="MFS_MMR_MDR_like"/>
    <property type="match status" value="1"/>
</dbReference>
<feature type="transmembrane region" description="Helical" evidence="5">
    <location>
        <begin position="313"/>
        <end position="331"/>
    </location>
</feature>
<sequence>MLQSLISPVLPTIQQDLHTTQAGVSWVLIAWLLSASVATPILGRLADMVGKDKALLVVLAAIAAGSLVSALAPNLGVMVAGRVIQGLGGAVYPVAFGILRDEYPPERVPSAVGAMSSVIAVGGGLGTVLAGPITGGLGWRWLFWIPMAAVLVIAALCRRYVPASPVRTGGRIDWPAAALLSVWLLALLLPVSQGQAWGWGSPLTVALLAAAALAFAAWVRRESRSANPVIDMAMMRRPAVWTTNAVALLFGAAMFATLTFLPQLVETPSSAGYGFGASVTVAGLVILPMLATMAVGGMISGPLHRTVPFRAQLAWGSALLAAACLGFAFLHDAAWQIALAGAVFGLGLGLAYSAMTSLIVHAVPPAQTGAATGMNTNIRNIGGALGTAVVTALVTGTVGAGGLPSAGGYETGFTVLAATATAGVLFSLLIPGPRRSRPADR</sequence>
<protein>
    <submittedName>
        <fullName evidence="7">MFS transporter</fullName>
    </submittedName>
</protein>
<evidence type="ECO:0000313" key="8">
    <source>
        <dbReference type="Proteomes" id="UP000749040"/>
    </source>
</evidence>
<feature type="transmembrane region" description="Helical" evidence="5">
    <location>
        <begin position="381"/>
        <end position="400"/>
    </location>
</feature>
<dbReference type="Gene3D" id="1.20.1720.10">
    <property type="entry name" value="Multidrug resistance protein D"/>
    <property type="match status" value="1"/>
</dbReference>